<evidence type="ECO:0000256" key="3">
    <source>
        <dbReference type="ARBA" id="ARBA00023125"/>
    </source>
</evidence>
<keyword evidence="3" id="KW-0238">DNA-binding</keyword>
<keyword evidence="7" id="KW-1185">Reference proteome</keyword>
<keyword evidence="2" id="KW-0805">Transcription regulation</keyword>
<dbReference type="EMBL" id="JBEDUW010000004">
    <property type="protein sequence ID" value="KAK9932642.1"/>
    <property type="molecule type" value="Genomic_DNA"/>
</dbReference>
<evidence type="ECO:0000256" key="2">
    <source>
        <dbReference type="ARBA" id="ARBA00023015"/>
    </source>
</evidence>
<evidence type="ECO:0000313" key="7">
    <source>
        <dbReference type="Proteomes" id="UP001457282"/>
    </source>
</evidence>
<comment type="subcellular location">
    <subcellularLocation>
        <location evidence="1">Nucleus</location>
    </subcellularLocation>
</comment>
<reference evidence="6 7" key="1">
    <citation type="journal article" date="2023" name="G3 (Bethesda)">
        <title>A chromosome-length genome assembly and annotation of blackberry (Rubus argutus, cv. 'Hillquist').</title>
        <authorList>
            <person name="Bruna T."/>
            <person name="Aryal R."/>
            <person name="Dudchenko O."/>
            <person name="Sargent D.J."/>
            <person name="Mead D."/>
            <person name="Buti M."/>
            <person name="Cavallini A."/>
            <person name="Hytonen T."/>
            <person name="Andres J."/>
            <person name="Pham M."/>
            <person name="Weisz D."/>
            <person name="Mascagni F."/>
            <person name="Usai G."/>
            <person name="Natali L."/>
            <person name="Bassil N."/>
            <person name="Fernandez G.E."/>
            <person name="Lomsadze A."/>
            <person name="Armour M."/>
            <person name="Olukolu B."/>
            <person name="Poorten T."/>
            <person name="Britton C."/>
            <person name="Davik J."/>
            <person name="Ashrafi H."/>
            <person name="Aiden E.L."/>
            <person name="Borodovsky M."/>
            <person name="Worthington M."/>
        </authorList>
    </citation>
    <scope>NUCLEOTIDE SEQUENCE [LARGE SCALE GENOMIC DNA]</scope>
    <source>
        <strain evidence="6">PI 553951</strain>
    </source>
</reference>
<comment type="caution">
    <text evidence="6">The sequence shown here is derived from an EMBL/GenBank/DDBJ whole genome shotgun (WGS) entry which is preliminary data.</text>
</comment>
<proteinExistence type="predicted"/>
<evidence type="ECO:0000313" key="6">
    <source>
        <dbReference type="EMBL" id="KAK9932642.1"/>
    </source>
</evidence>
<gene>
    <name evidence="6" type="ORF">M0R45_019868</name>
</gene>
<evidence type="ECO:0000256" key="4">
    <source>
        <dbReference type="ARBA" id="ARBA00023163"/>
    </source>
</evidence>
<accession>A0AAW1XA32</accession>
<dbReference type="GO" id="GO:0003677">
    <property type="term" value="F:DNA binding"/>
    <property type="evidence" value="ECO:0007669"/>
    <property type="project" value="UniProtKB-KW"/>
</dbReference>
<evidence type="ECO:0000256" key="1">
    <source>
        <dbReference type="ARBA" id="ARBA00004123"/>
    </source>
</evidence>
<keyword evidence="4" id="KW-0804">Transcription</keyword>
<dbReference type="AlphaFoldDB" id="A0AAW1XA32"/>
<dbReference type="SUPFAM" id="SSF101936">
    <property type="entry name" value="DNA-binding pseudobarrel domain"/>
    <property type="match status" value="1"/>
</dbReference>
<dbReference type="InterPro" id="IPR015300">
    <property type="entry name" value="DNA-bd_pseudobarrel_sf"/>
</dbReference>
<evidence type="ECO:0000256" key="5">
    <source>
        <dbReference type="ARBA" id="ARBA00023242"/>
    </source>
</evidence>
<name>A0AAW1XA32_RUBAR</name>
<dbReference type="Proteomes" id="UP001457282">
    <property type="component" value="Unassembled WGS sequence"/>
</dbReference>
<protein>
    <submittedName>
        <fullName evidence="6">Uncharacterized protein</fullName>
    </submittedName>
</protein>
<keyword evidence="5" id="KW-0539">Nucleus</keyword>
<organism evidence="6 7">
    <name type="scientific">Rubus argutus</name>
    <name type="common">Southern blackberry</name>
    <dbReference type="NCBI Taxonomy" id="59490"/>
    <lineage>
        <taxon>Eukaryota</taxon>
        <taxon>Viridiplantae</taxon>
        <taxon>Streptophyta</taxon>
        <taxon>Embryophyta</taxon>
        <taxon>Tracheophyta</taxon>
        <taxon>Spermatophyta</taxon>
        <taxon>Magnoliopsida</taxon>
        <taxon>eudicotyledons</taxon>
        <taxon>Gunneridae</taxon>
        <taxon>Pentapetalae</taxon>
        <taxon>rosids</taxon>
        <taxon>fabids</taxon>
        <taxon>Rosales</taxon>
        <taxon>Rosaceae</taxon>
        <taxon>Rosoideae</taxon>
        <taxon>Rosoideae incertae sedis</taxon>
        <taxon>Rubus</taxon>
    </lineage>
</organism>
<dbReference type="GO" id="GO:0005634">
    <property type="term" value="C:nucleus"/>
    <property type="evidence" value="ECO:0007669"/>
    <property type="project" value="UniProtKB-SubCell"/>
</dbReference>
<sequence length="116" mass="13505">MTMMRRLRRKSARKLNLWMIRWIIQTLPFSADLNLIWCKCQPSGAKRYLDCSGNWTSKLYMHVGDDASVDVGVVKSNTTVKFSHGFATFMKANDINKGNPLLFSRIDEKEFLDWKL</sequence>